<proteinExistence type="predicted"/>
<sequence>MNLNIVIIGLSVTSSWGNGHATTYRALIEALVNRGHHVTFLERDVPWYRGHRDLTKPSGWTVKLYQSLQDIPKRHSSLVRDANLVMLGSYVPDGLAIAEWVTAHAQGITAFYDIDTPVTLAGIDRGLEYLSAAMIPRFDLYLSFSGGPVPGMIEDAYGSPMAGVLYCSADPTLYRPHQMKKNWALGYLGTYSDDRQPSLERLLLTPAKMLADHQFVVAGSRYPKHLGWPDNVDRIEHLSQPEHPPFYSQQRFTLNLTRADMRALGFSPSVRLFEAAACGTPVISDRWPGIETILEPGTEILLVSDAREVSQILRDIPEDRRLTIANNARRRILADHTPDHRARQLEAYYLEAAGRRRRKLTQPAARPTMQVAEM</sequence>
<evidence type="ECO:0000259" key="1">
    <source>
        <dbReference type="Pfam" id="PF13524"/>
    </source>
</evidence>
<organism evidence="2 3">
    <name type="scientific">Bradyrhizobium archetypum</name>
    <dbReference type="NCBI Taxonomy" id="2721160"/>
    <lineage>
        <taxon>Bacteria</taxon>
        <taxon>Pseudomonadati</taxon>
        <taxon>Pseudomonadota</taxon>
        <taxon>Alphaproteobacteria</taxon>
        <taxon>Hyphomicrobiales</taxon>
        <taxon>Nitrobacteraceae</taxon>
        <taxon>Bradyrhizobium</taxon>
    </lineage>
</organism>
<dbReference type="Gene3D" id="3.40.50.2000">
    <property type="entry name" value="Glycogen Phosphorylase B"/>
    <property type="match status" value="1"/>
</dbReference>
<dbReference type="EMBL" id="JAAVLW010000004">
    <property type="protein sequence ID" value="NOJ47580.1"/>
    <property type="molecule type" value="Genomic_DNA"/>
</dbReference>
<evidence type="ECO:0000313" key="3">
    <source>
        <dbReference type="Proteomes" id="UP000528734"/>
    </source>
</evidence>
<dbReference type="GO" id="GO:0016740">
    <property type="term" value="F:transferase activity"/>
    <property type="evidence" value="ECO:0007669"/>
    <property type="project" value="UniProtKB-KW"/>
</dbReference>
<comment type="caution">
    <text evidence="2">The sequence shown here is derived from an EMBL/GenBank/DDBJ whole genome shotgun (WGS) entry which is preliminary data.</text>
</comment>
<feature type="domain" description="Spore protein YkvP/CgeB glycosyl transferase-like" evidence="1">
    <location>
        <begin position="201"/>
        <end position="346"/>
    </location>
</feature>
<evidence type="ECO:0000313" key="2">
    <source>
        <dbReference type="EMBL" id="NOJ47580.1"/>
    </source>
</evidence>
<keyword evidence="2" id="KW-0808">Transferase</keyword>
<protein>
    <submittedName>
        <fullName evidence="2">Glycosyltransferase</fullName>
    </submittedName>
</protein>
<name>A0A7Y4M321_9BRAD</name>
<gene>
    <name evidence="2" type="ORF">HCN50_15200</name>
</gene>
<dbReference type="InterPro" id="IPR055259">
    <property type="entry name" value="YkvP/CgeB_Glyco_trans-like"/>
</dbReference>
<dbReference type="AlphaFoldDB" id="A0A7Y4M321"/>
<dbReference type="Proteomes" id="UP000528734">
    <property type="component" value="Unassembled WGS sequence"/>
</dbReference>
<dbReference type="SUPFAM" id="SSF53756">
    <property type="entry name" value="UDP-Glycosyltransferase/glycogen phosphorylase"/>
    <property type="match status" value="1"/>
</dbReference>
<keyword evidence="3" id="KW-1185">Reference proteome</keyword>
<dbReference type="RefSeq" id="WP_171710454.1">
    <property type="nucleotide sequence ID" value="NZ_JAAVLW010000004.1"/>
</dbReference>
<reference evidence="2 3" key="1">
    <citation type="submission" date="2020-03" db="EMBL/GenBank/DDBJ databases">
        <title>Bradyrhizobium diversity isolated from nodules of Muelleranthus trifoliolatus.</title>
        <authorList>
            <person name="Klepa M."/>
            <person name="Helene L."/>
            <person name="Hungria M."/>
        </authorList>
    </citation>
    <scope>NUCLEOTIDE SEQUENCE [LARGE SCALE GENOMIC DNA]</scope>
    <source>
        <strain evidence="2 3">WSM 1744</strain>
    </source>
</reference>
<dbReference type="Pfam" id="PF13524">
    <property type="entry name" value="Glyco_trans_1_2"/>
    <property type="match status" value="1"/>
</dbReference>
<accession>A0A7Y4M321</accession>